<dbReference type="AlphaFoldDB" id="A0A8X6UYR9"/>
<sequence>MTVIKWSRLRALRSLNSIAVSSPACSQVQWSPTSIPRNDTCLWIKWYRTSQGTLEYLFSPPVINAEILKLVDILFLVSSSERDAELRSELPLAYCASPVSDAIAYVGHDGKHMIRNAEIEQ</sequence>
<keyword evidence="2" id="KW-1185">Reference proteome</keyword>
<evidence type="ECO:0000313" key="1">
    <source>
        <dbReference type="EMBL" id="GFX88997.1"/>
    </source>
</evidence>
<accession>A0A8X6UYR9</accession>
<proteinExistence type="predicted"/>
<evidence type="ECO:0000313" key="2">
    <source>
        <dbReference type="Proteomes" id="UP000887159"/>
    </source>
</evidence>
<name>A0A8X6UYR9_TRICX</name>
<reference evidence="1" key="1">
    <citation type="submission" date="2020-08" db="EMBL/GenBank/DDBJ databases">
        <title>Multicomponent nature underlies the extraordinary mechanical properties of spider dragline silk.</title>
        <authorList>
            <person name="Kono N."/>
            <person name="Nakamura H."/>
            <person name="Mori M."/>
            <person name="Yoshida Y."/>
            <person name="Ohtoshi R."/>
            <person name="Malay A.D."/>
            <person name="Moran D.A.P."/>
            <person name="Tomita M."/>
            <person name="Numata K."/>
            <person name="Arakawa K."/>
        </authorList>
    </citation>
    <scope>NUCLEOTIDE SEQUENCE</scope>
</reference>
<dbReference type="Proteomes" id="UP000887159">
    <property type="component" value="Unassembled WGS sequence"/>
</dbReference>
<protein>
    <submittedName>
        <fullName evidence="1">Uncharacterized protein</fullName>
    </submittedName>
</protein>
<gene>
    <name evidence="1" type="ORF">TNCV_2852971</name>
</gene>
<comment type="caution">
    <text evidence="1">The sequence shown here is derived from an EMBL/GenBank/DDBJ whole genome shotgun (WGS) entry which is preliminary data.</text>
</comment>
<dbReference type="EMBL" id="BMAU01021067">
    <property type="protein sequence ID" value="GFX88997.1"/>
    <property type="molecule type" value="Genomic_DNA"/>
</dbReference>
<organism evidence="1 2">
    <name type="scientific">Trichonephila clavipes</name>
    <name type="common">Golden silk orbweaver</name>
    <name type="synonym">Nephila clavipes</name>
    <dbReference type="NCBI Taxonomy" id="2585209"/>
    <lineage>
        <taxon>Eukaryota</taxon>
        <taxon>Metazoa</taxon>
        <taxon>Ecdysozoa</taxon>
        <taxon>Arthropoda</taxon>
        <taxon>Chelicerata</taxon>
        <taxon>Arachnida</taxon>
        <taxon>Araneae</taxon>
        <taxon>Araneomorphae</taxon>
        <taxon>Entelegynae</taxon>
        <taxon>Araneoidea</taxon>
        <taxon>Nephilidae</taxon>
        <taxon>Trichonephila</taxon>
    </lineage>
</organism>